<organism evidence="2 3">
    <name type="scientific">Candidatus Limosilactobacillus merdipullorum</name>
    <dbReference type="NCBI Taxonomy" id="2838653"/>
    <lineage>
        <taxon>Bacteria</taxon>
        <taxon>Bacillati</taxon>
        <taxon>Bacillota</taxon>
        <taxon>Bacilli</taxon>
        <taxon>Lactobacillales</taxon>
        <taxon>Lactobacillaceae</taxon>
        <taxon>Limosilactobacillus</taxon>
    </lineage>
</organism>
<reference evidence="2" key="1">
    <citation type="journal article" date="2021" name="PeerJ">
        <title>Extensive microbial diversity within the chicken gut microbiome revealed by metagenomics and culture.</title>
        <authorList>
            <person name="Gilroy R."/>
            <person name="Ravi A."/>
            <person name="Getino M."/>
            <person name="Pursley I."/>
            <person name="Horton D.L."/>
            <person name="Alikhan N.F."/>
            <person name="Baker D."/>
            <person name="Gharbi K."/>
            <person name="Hall N."/>
            <person name="Watson M."/>
            <person name="Adriaenssens E.M."/>
            <person name="Foster-Nyarko E."/>
            <person name="Jarju S."/>
            <person name="Secka A."/>
            <person name="Antonio M."/>
            <person name="Oren A."/>
            <person name="Chaudhuri R.R."/>
            <person name="La Ragione R."/>
            <person name="Hildebrand F."/>
            <person name="Pallen M.J."/>
        </authorList>
    </citation>
    <scope>NUCLEOTIDE SEQUENCE</scope>
    <source>
        <strain evidence="2">ChiHejej3B27-2180</strain>
    </source>
</reference>
<reference evidence="2" key="2">
    <citation type="submission" date="2021-04" db="EMBL/GenBank/DDBJ databases">
        <authorList>
            <person name="Gilroy R."/>
        </authorList>
    </citation>
    <scope>NUCLEOTIDE SEQUENCE</scope>
    <source>
        <strain evidence="2">ChiHejej3B27-2180</strain>
    </source>
</reference>
<feature type="transmembrane region" description="Helical" evidence="1">
    <location>
        <begin position="221"/>
        <end position="242"/>
    </location>
</feature>
<feature type="transmembrane region" description="Helical" evidence="1">
    <location>
        <begin position="117"/>
        <end position="142"/>
    </location>
</feature>
<evidence type="ECO:0000256" key="1">
    <source>
        <dbReference type="SAM" id="Phobius"/>
    </source>
</evidence>
<dbReference type="Pfam" id="PF07907">
    <property type="entry name" value="YibE_F"/>
    <property type="match status" value="1"/>
</dbReference>
<dbReference type="Proteomes" id="UP000886878">
    <property type="component" value="Unassembled WGS sequence"/>
</dbReference>
<dbReference type="EMBL" id="DXGK01000075">
    <property type="protein sequence ID" value="HIW70472.1"/>
    <property type="molecule type" value="Genomic_DNA"/>
</dbReference>
<dbReference type="InterPro" id="IPR014564">
    <property type="entry name" value="UCP031503_TM"/>
</dbReference>
<dbReference type="PANTHER" id="PTHR41771:SF1">
    <property type="entry name" value="MEMBRANE PROTEIN"/>
    <property type="match status" value="1"/>
</dbReference>
<proteinExistence type="predicted"/>
<feature type="transmembrane region" description="Helical" evidence="1">
    <location>
        <begin position="75"/>
        <end position="97"/>
    </location>
</feature>
<name>A0A9D1QNL6_9LACO</name>
<keyword evidence="1" id="KW-0812">Transmembrane</keyword>
<evidence type="ECO:0000313" key="3">
    <source>
        <dbReference type="Proteomes" id="UP000886878"/>
    </source>
</evidence>
<dbReference type="InterPro" id="IPR012507">
    <property type="entry name" value="YibE_F"/>
</dbReference>
<sequence>MSTISLLTIVVLILMVAVGGRQGWNAFWSLLLNFCCLFFAIVLVSWGFSPLVITLLAGILILAQTIWLGVDDSYVASRSFLASLAVFAVLFILIVVVEHFARVPGFGLEDTDALEGMSLNIGISYARISVMVAALCSLGAIAEAAISVAAGMETIIHQEEKAADQSLFYAGLTIGRQIIGTALNTLFFGFFGGFLALFIWFTGLGYSFLTVVNDKVFVNEIIIVLVSFVGVLLTVPVTAWLISWRDQH</sequence>
<protein>
    <submittedName>
        <fullName evidence="2">YibE/F family protein</fullName>
    </submittedName>
</protein>
<dbReference type="PANTHER" id="PTHR41771">
    <property type="entry name" value="MEMBRANE PROTEIN-RELATED"/>
    <property type="match status" value="1"/>
</dbReference>
<keyword evidence="1" id="KW-0472">Membrane</keyword>
<feature type="transmembrane region" description="Helical" evidence="1">
    <location>
        <begin position="186"/>
        <end position="209"/>
    </location>
</feature>
<gene>
    <name evidence="2" type="ORF">H9876_03730</name>
</gene>
<comment type="caution">
    <text evidence="2">The sequence shown here is derived from an EMBL/GenBank/DDBJ whole genome shotgun (WGS) entry which is preliminary data.</text>
</comment>
<evidence type="ECO:0000313" key="2">
    <source>
        <dbReference type="EMBL" id="HIW70472.1"/>
    </source>
</evidence>
<dbReference type="AlphaFoldDB" id="A0A9D1QNL6"/>
<dbReference type="PIRSF" id="PIRSF031503">
    <property type="entry name" value="UCP031503_mp"/>
    <property type="match status" value="1"/>
</dbReference>
<keyword evidence="1" id="KW-1133">Transmembrane helix</keyword>
<accession>A0A9D1QNL6</accession>
<feature type="transmembrane region" description="Helical" evidence="1">
    <location>
        <begin position="30"/>
        <end position="63"/>
    </location>
</feature>